<evidence type="ECO:0000313" key="1">
    <source>
        <dbReference type="EMBL" id="ONK74083.1"/>
    </source>
</evidence>
<evidence type="ECO:0000313" key="2">
    <source>
        <dbReference type="Proteomes" id="UP000243459"/>
    </source>
</evidence>
<dbReference type="EMBL" id="CM007383">
    <property type="protein sequence ID" value="ONK74083.1"/>
    <property type="molecule type" value="Genomic_DNA"/>
</dbReference>
<reference evidence="2" key="1">
    <citation type="journal article" date="2017" name="Nat. Commun.">
        <title>The asparagus genome sheds light on the origin and evolution of a young Y chromosome.</title>
        <authorList>
            <person name="Harkess A."/>
            <person name="Zhou J."/>
            <person name="Xu C."/>
            <person name="Bowers J.E."/>
            <person name="Van der Hulst R."/>
            <person name="Ayyampalayam S."/>
            <person name="Mercati F."/>
            <person name="Riccardi P."/>
            <person name="McKain M.R."/>
            <person name="Kakrana A."/>
            <person name="Tang H."/>
            <person name="Ray J."/>
            <person name="Groenendijk J."/>
            <person name="Arikit S."/>
            <person name="Mathioni S.M."/>
            <person name="Nakano M."/>
            <person name="Shan H."/>
            <person name="Telgmann-Rauber A."/>
            <person name="Kanno A."/>
            <person name="Yue Z."/>
            <person name="Chen H."/>
            <person name="Li W."/>
            <person name="Chen Y."/>
            <person name="Xu X."/>
            <person name="Zhang Y."/>
            <person name="Luo S."/>
            <person name="Chen H."/>
            <person name="Gao J."/>
            <person name="Mao Z."/>
            <person name="Pires J.C."/>
            <person name="Luo M."/>
            <person name="Kudrna D."/>
            <person name="Wing R.A."/>
            <person name="Meyers B.C."/>
            <person name="Yi K."/>
            <person name="Kong H."/>
            <person name="Lavrijsen P."/>
            <person name="Sunseri F."/>
            <person name="Falavigna A."/>
            <person name="Ye Y."/>
            <person name="Leebens-Mack J.H."/>
            <person name="Chen G."/>
        </authorList>
    </citation>
    <scope>NUCLEOTIDE SEQUENCE [LARGE SCALE GENOMIC DNA]</scope>
    <source>
        <strain evidence="2">cv. DH0086</strain>
    </source>
</reference>
<dbReference type="AlphaFoldDB" id="A0A5P1F8L0"/>
<dbReference type="Gramene" id="ONK74083">
    <property type="protein sequence ID" value="ONK74083"/>
    <property type="gene ID" value="A4U43_C03F2600"/>
</dbReference>
<name>A0A5P1F8L0_ASPOF</name>
<keyword evidence="2" id="KW-1185">Reference proteome</keyword>
<sequence length="160" mass="16966">MEDADTVIYDFESSNFTSVIFWLSEVNIPSGFSSGNFHRLNYLSSASVTPDEMVNKDADQARGFGVGDGQLVEGASASVSSSRVFGGRGASATASRGFGDDVEGLRPARSWSRTTSRGFGVGVGSSMVFDGELVEGRRGVGVSWSVEVSWNAGEEREMGK</sequence>
<dbReference type="Proteomes" id="UP000243459">
    <property type="component" value="Chromosome 3"/>
</dbReference>
<proteinExistence type="predicted"/>
<organism evidence="1 2">
    <name type="scientific">Asparagus officinalis</name>
    <name type="common">Garden asparagus</name>
    <dbReference type="NCBI Taxonomy" id="4686"/>
    <lineage>
        <taxon>Eukaryota</taxon>
        <taxon>Viridiplantae</taxon>
        <taxon>Streptophyta</taxon>
        <taxon>Embryophyta</taxon>
        <taxon>Tracheophyta</taxon>
        <taxon>Spermatophyta</taxon>
        <taxon>Magnoliopsida</taxon>
        <taxon>Liliopsida</taxon>
        <taxon>Asparagales</taxon>
        <taxon>Asparagaceae</taxon>
        <taxon>Asparagoideae</taxon>
        <taxon>Asparagus</taxon>
    </lineage>
</organism>
<gene>
    <name evidence="1" type="ORF">A4U43_C03F2600</name>
</gene>
<protein>
    <submittedName>
        <fullName evidence="1">Uncharacterized protein</fullName>
    </submittedName>
</protein>
<accession>A0A5P1F8L0</accession>